<protein>
    <submittedName>
        <fullName evidence="2">7970_t:CDS:1</fullName>
    </submittedName>
</protein>
<dbReference type="AlphaFoldDB" id="A0A9N9EIH4"/>
<accession>A0A9N9EIH4</accession>
<comment type="caution">
    <text evidence="2">The sequence shown here is derived from an EMBL/GenBank/DDBJ whole genome shotgun (WGS) entry which is preliminary data.</text>
</comment>
<evidence type="ECO:0000313" key="3">
    <source>
        <dbReference type="Proteomes" id="UP000789375"/>
    </source>
</evidence>
<feature type="region of interest" description="Disordered" evidence="1">
    <location>
        <begin position="1"/>
        <end position="21"/>
    </location>
</feature>
<keyword evidence="3" id="KW-1185">Reference proteome</keyword>
<sequence>EASSVKGHPEKDHSLRVQGSQAETLSNAQLLSHSKNIIEL</sequence>
<organism evidence="2 3">
    <name type="scientific">Funneliformis mosseae</name>
    <name type="common">Endomycorrhizal fungus</name>
    <name type="synonym">Glomus mosseae</name>
    <dbReference type="NCBI Taxonomy" id="27381"/>
    <lineage>
        <taxon>Eukaryota</taxon>
        <taxon>Fungi</taxon>
        <taxon>Fungi incertae sedis</taxon>
        <taxon>Mucoromycota</taxon>
        <taxon>Glomeromycotina</taxon>
        <taxon>Glomeromycetes</taxon>
        <taxon>Glomerales</taxon>
        <taxon>Glomeraceae</taxon>
        <taxon>Funneliformis</taxon>
    </lineage>
</organism>
<dbReference type="Proteomes" id="UP000789375">
    <property type="component" value="Unassembled WGS sequence"/>
</dbReference>
<name>A0A9N9EIH4_FUNMO</name>
<evidence type="ECO:0000313" key="2">
    <source>
        <dbReference type="EMBL" id="CAG8675493.1"/>
    </source>
</evidence>
<proteinExistence type="predicted"/>
<gene>
    <name evidence="2" type="ORF">FMOSSE_LOCUS12625</name>
</gene>
<feature type="non-terminal residue" evidence="2">
    <location>
        <position position="1"/>
    </location>
</feature>
<reference evidence="2" key="1">
    <citation type="submission" date="2021-06" db="EMBL/GenBank/DDBJ databases">
        <authorList>
            <person name="Kallberg Y."/>
            <person name="Tangrot J."/>
            <person name="Rosling A."/>
        </authorList>
    </citation>
    <scope>NUCLEOTIDE SEQUENCE</scope>
    <source>
        <strain evidence="2">87-6 pot B 2015</strain>
    </source>
</reference>
<evidence type="ECO:0000256" key="1">
    <source>
        <dbReference type="SAM" id="MobiDB-lite"/>
    </source>
</evidence>
<dbReference type="EMBL" id="CAJVPP010006219">
    <property type="protein sequence ID" value="CAG8675493.1"/>
    <property type="molecule type" value="Genomic_DNA"/>
</dbReference>